<keyword evidence="1" id="KW-0175">Coiled coil</keyword>
<feature type="coiled-coil region" evidence="1">
    <location>
        <begin position="431"/>
        <end position="458"/>
    </location>
</feature>
<reference evidence="3 4" key="1">
    <citation type="submission" date="2014-06" db="EMBL/GenBank/DDBJ databases">
        <authorList>
            <person name="Swart Estienne"/>
        </authorList>
    </citation>
    <scope>NUCLEOTIDE SEQUENCE [LARGE SCALE GENOMIC DNA]</scope>
    <source>
        <strain evidence="3 4">130c</strain>
    </source>
</reference>
<feature type="compositionally biased region" description="Basic and acidic residues" evidence="2">
    <location>
        <begin position="781"/>
        <end position="790"/>
    </location>
</feature>
<feature type="compositionally biased region" description="Polar residues" evidence="2">
    <location>
        <begin position="639"/>
        <end position="650"/>
    </location>
</feature>
<evidence type="ECO:0000256" key="2">
    <source>
        <dbReference type="SAM" id="MobiDB-lite"/>
    </source>
</evidence>
<feature type="compositionally biased region" description="Acidic residues" evidence="2">
    <location>
        <begin position="765"/>
        <end position="780"/>
    </location>
</feature>
<feature type="coiled-coil region" evidence="1">
    <location>
        <begin position="494"/>
        <end position="542"/>
    </location>
</feature>
<dbReference type="AlphaFoldDB" id="A0A078A8V9"/>
<feature type="coiled-coil region" evidence="1">
    <location>
        <begin position="297"/>
        <end position="324"/>
    </location>
</feature>
<accession>A0A078A8V9</accession>
<feature type="compositionally biased region" description="Polar residues" evidence="2">
    <location>
        <begin position="793"/>
        <end position="803"/>
    </location>
</feature>
<protein>
    <submittedName>
        <fullName evidence="3">Uncharacterized protein</fullName>
    </submittedName>
</protein>
<dbReference type="Proteomes" id="UP000039865">
    <property type="component" value="Unassembled WGS sequence"/>
</dbReference>
<feature type="region of interest" description="Disordered" evidence="2">
    <location>
        <begin position="603"/>
        <end position="650"/>
    </location>
</feature>
<dbReference type="InParanoid" id="A0A078A8V9"/>
<keyword evidence="4" id="KW-1185">Reference proteome</keyword>
<sequence>MYRDSNNQTSPKFTLLQQSQGYLPAFNPTNKFSFMGNEINAQKQFSDADITMINDQKQSMKEKHSKTNYPFPIQQQQNYQSLPKHMKMTSMQMLNQSAMDHPRSTTNFIKKSSKINFSQSPLHSEKIFETKKLSHGFLNLENTNSKQLLLENQQIHQRHNDDANLLKQFKNIMYYQKHEQKKKDQLKEIKIRKSERSLESIEILFQQNPKNIEENVKRLLSFLDEQSVILIKNKNIQSIMSRCFINLSNFIFQMQSMFAGQIQVMNIEKKKMGVMLRKRLDEIQKYKNIEMLQEERLKNMFEHLRQLDLEIKEFSEDNEILNAKAYVHFGDKNMVEQQKNREKNQHNMKLLEFDLLNIQQQVSRDLELVLEKNDFDIQGMDSKFLSDQVKSGIQDSIGNLQKKIQTILLSNHTKAKNLKAEKWIQTESWDFAKFSENIDSLSRQNALLQKDMKWLQTKLDRSIAKEAEKDEKITQFMERIEKVKQQDLENRKITQDKEHTIREMKMAIQQKEREYQDLEHHLKDLESNIASKDQEFQKIESNLKMRLQQSFQNAYRQSRPSSKSPAIGRAATNTQGGHHDEVLNQDQIDKFFNRKKISIPGKQSIYLDDTESQGSHTNEDSHRRQNKSSFNKKRGASVNEKSQSSYGTQPNQVKNLQKMMKNAKVIQTALSGEFNTPQINKKKLSNHNLVKKISGSKVVGQIINKDPHLSTTTRNKIQNLSNNELIDRFDSQASEGLFQNQVIKSVHSNLLSPQMNRVQNGEGEFNFDEEEKEEDDEDESEKMMMNDSKRRYTGNNKHGQQIKISGASDDSVFEEARNHEYQQQMDEHQDRSQFKKQNRSMIENVFSKEDIDIIRESLKSEHLGLNDSDSKNQSERKIVALRVNQATGSGKSSMMTVMNDNNYKSNNNHIITEESNEQNQAEDKFVQTSQNFGIDQAIQAFDDESYNYDFKVIARYNHQSFGNHQSSLQKTQYPSQKIKVFKKLKINSRGNFSYNNSPRPKTLLQQEIQIRSLQDQKLNRSSEGINPPKQMEIISNTNLKSAAKFDNLQQHHLMLSSAANFQKIKLIKQRKATHIRSSSVKPDFNFEQTIIKGSRSPFKHNPNEQFI</sequence>
<feature type="region of interest" description="Disordered" evidence="2">
    <location>
        <begin position="761"/>
        <end position="803"/>
    </location>
</feature>
<feature type="compositionally biased region" description="Basic residues" evidence="2">
    <location>
        <begin position="624"/>
        <end position="635"/>
    </location>
</feature>
<dbReference type="EMBL" id="CCKQ01005962">
    <property type="protein sequence ID" value="CDW77238.1"/>
    <property type="molecule type" value="Genomic_DNA"/>
</dbReference>
<evidence type="ECO:0000313" key="3">
    <source>
        <dbReference type="EMBL" id="CDW77238.1"/>
    </source>
</evidence>
<organism evidence="3 4">
    <name type="scientific">Stylonychia lemnae</name>
    <name type="common">Ciliate</name>
    <dbReference type="NCBI Taxonomy" id="5949"/>
    <lineage>
        <taxon>Eukaryota</taxon>
        <taxon>Sar</taxon>
        <taxon>Alveolata</taxon>
        <taxon>Ciliophora</taxon>
        <taxon>Intramacronucleata</taxon>
        <taxon>Spirotrichea</taxon>
        <taxon>Stichotrichia</taxon>
        <taxon>Sporadotrichida</taxon>
        <taxon>Oxytrichidae</taxon>
        <taxon>Stylonychinae</taxon>
        <taxon>Stylonychia</taxon>
    </lineage>
</organism>
<evidence type="ECO:0000256" key="1">
    <source>
        <dbReference type="SAM" id="Coils"/>
    </source>
</evidence>
<feature type="compositionally biased region" description="Polar residues" evidence="2">
    <location>
        <begin position="551"/>
        <end position="564"/>
    </location>
</feature>
<proteinExistence type="predicted"/>
<gene>
    <name evidence="3" type="primary">Contig890.g966</name>
    <name evidence="3" type="ORF">STYLEM_6198</name>
</gene>
<evidence type="ECO:0000313" key="4">
    <source>
        <dbReference type="Proteomes" id="UP000039865"/>
    </source>
</evidence>
<feature type="region of interest" description="Disordered" evidence="2">
    <location>
        <begin position="551"/>
        <end position="583"/>
    </location>
</feature>
<name>A0A078A8V9_STYLE</name>